<reference evidence="1" key="1">
    <citation type="submission" date="2019-08" db="EMBL/GenBank/DDBJ databases">
        <authorList>
            <person name="Kucharzyk K."/>
            <person name="Murdoch R.W."/>
            <person name="Higgins S."/>
            <person name="Loffler F."/>
        </authorList>
    </citation>
    <scope>NUCLEOTIDE SEQUENCE</scope>
</reference>
<proteinExistence type="predicted"/>
<comment type="caution">
    <text evidence="1">The sequence shown here is derived from an EMBL/GenBank/DDBJ whole genome shotgun (WGS) entry which is preliminary data.</text>
</comment>
<organism evidence="1">
    <name type="scientific">bioreactor metagenome</name>
    <dbReference type="NCBI Taxonomy" id="1076179"/>
    <lineage>
        <taxon>unclassified sequences</taxon>
        <taxon>metagenomes</taxon>
        <taxon>ecological metagenomes</taxon>
    </lineage>
</organism>
<accession>A0A645FDQ5</accession>
<name>A0A645FDQ5_9ZZZZ</name>
<dbReference type="AlphaFoldDB" id="A0A645FDQ5"/>
<gene>
    <name evidence="1" type="ORF">SDC9_157818</name>
</gene>
<evidence type="ECO:0000313" key="1">
    <source>
        <dbReference type="EMBL" id="MPN10523.1"/>
    </source>
</evidence>
<protein>
    <submittedName>
        <fullName evidence="1">Uncharacterized protein</fullName>
    </submittedName>
</protein>
<sequence length="80" mass="9393">MWFCRMKIMPPQKNGEDRQHHYGKDNILCLDGEGSADKGEHQHCKQDYRAHYPDIVQGSLHSHKPQEYLCKTYQVKAHAK</sequence>
<dbReference type="EMBL" id="VSSQ01056680">
    <property type="protein sequence ID" value="MPN10523.1"/>
    <property type="molecule type" value="Genomic_DNA"/>
</dbReference>